<feature type="domain" description="Lyase catalytic" evidence="8">
    <location>
        <begin position="318"/>
        <end position="568"/>
    </location>
</feature>
<dbReference type="Gene3D" id="1.50.10.100">
    <property type="entry name" value="Chondroitin AC/alginate lyase"/>
    <property type="match status" value="1"/>
</dbReference>
<feature type="transmembrane region" description="Helical" evidence="4">
    <location>
        <begin position="1033"/>
        <end position="1053"/>
    </location>
</feature>
<protein>
    <submittedName>
        <fullName evidence="9">Chondroitin sulfate ABC lyase</fullName>
    </submittedName>
</protein>
<accession>A0AAT9FMF0</accession>
<dbReference type="InterPro" id="IPR003159">
    <property type="entry name" value="Lyase_8_central_dom"/>
</dbReference>
<dbReference type="InterPro" id="IPR015176">
    <property type="entry name" value="Lyase_N"/>
</dbReference>
<dbReference type="GO" id="GO:0006027">
    <property type="term" value="P:glycosaminoglycan catabolic process"/>
    <property type="evidence" value="ECO:0007669"/>
    <property type="project" value="InterPro"/>
</dbReference>
<dbReference type="SUPFAM" id="SSF48230">
    <property type="entry name" value="Chondroitin AC/alginate lyase"/>
    <property type="match status" value="1"/>
</dbReference>
<evidence type="ECO:0000256" key="3">
    <source>
        <dbReference type="SAM" id="MobiDB-lite"/>
    </source>
</evidence>
<dbReference type="InterPro" id="IPR011013">
    <property type="entry name" value="Gal_mutarotase_sf_dom"/>
</dbReference>
<keyword evidence="4" id="KW-0472">Membrane</keyword>
<evidence type="ECO:0000259" key="6">
    <source>
        <dbReference type="Pfam" id="PF02884"/>
    </source>
</evidence>
<dbReference type="GO" id="GO:0005576">
    <property type="term" value="C:extracellular region"/>
    <property type="evidence" value="ECO:0007669"/>
    <property type="project" value="InterPro"/>
</dbReference>
<comment type="similarity">
    <text evidence="1">Belongs to the polysaccharide lyase 8 family.</text>
</comment>
<dbReference type="InterPro" id="IPR039174">
    <property type="entry name" value="Chondroitin_ABC_lyase"/>
</dbReference>
<feature type="domain" description="Lyase N-terminal" evidence="7">
    <location>
        <begin position="81"/>
        <end position="238"/>
    </location>
</feature>
<feature type="region of interest" description="Disordered" evidence="3">
    <location>
        <begin position="1000"/>
        <end position="1025"/>
    </location>
</feature>
<dbReference type="InterPro" id="IPR011071">
    <property type="entry name" value="Lyase_8-like_C"/>
</dbReference>
<evidence type="ECO:0000259" key="8">
    <source>
        <dbReference type="Pfam" id="PF09093"/>
    </source>
</evidence>
<gene>
    <name evidence="9" type="ORF">NT6N_22210</name>
</gene>
<feature type="domain" description="Polysaccharide lyase family 8 central" evidence="5">
    <location>
        <begin position="595"/>
        <end position="860"/>
    </location>
</feature>
<evidence type="ECO:0000259" key="5">
    <source>
        <dbReference type="Pfam" id="PF02278"/>
    </source>
</evidence>
<dbReference type="InterPro" id="IPR014718">
    <property type="entry name" value="GH-type_carb-bd"/>
</dbReference>
<reference evidence="9" key="1">
    <citation type="submission" date="2024-07" db="EMBL/GenBank/DDBJ databases">
        <title>Complete genome sequence of Verrucomicrobiaceae bacterium NT6N.</title>
        <authorList>
            <person name="Huang C."/>
            <person name="Takami H."/>
            <person name="Hamasaki K."/>
        </authorList>
    </citation>
    <scope>NUCLEOTIDE SEQUENCE</scope>
    <source>
        <strain evidence="9">NT6N</strain>
    </source>
</reference>
<evidence type="ECO:0000256" key="2">
    <source>
        <dbReference type="ARBA" id="ARBA00023239"/>
    </source>
</evidence>
<keyword evidence="4" id="KW-1133">Transmembrane helix</keyword>
<keyword evidence="2 9" id="KW-0456">Lyase</keyword>
<dbReference type="SUPFAM" id="SSF49785">
    <property type="entry name" value="Galactose-binding domain-like"/>
    <property type="match status" value="1"/>
</dbReference>
<dbReference type="InterPro" id="IPR008979">
    <property type="entry name" value="Galactose-bd-like_sf"/>
</dbReference>
<feature type="domain" description="Polysaccharide lyase family 8 C-terminal" evidence="6">
    <location>
        <begin position="878"/>
        <end position="942"/>
    </location>
</feature>
<sequence>MSATNSICEQSPEYLAKNLGYHSFPDKFTKQRSIGCIKSPNYFNLPHPMKIKTTLALLPALTLICSGVAHGDEKKGASGIVASFETGVPENFAAQGGKLSVSGDHILDGSKALKWDFKNGDAFTVKTGPLGNVNVWTGYGNYSRSAVIFPLYLAQKGPGHLLVEIRAGEETAATFEVPLVHVGWQKPVFHYSWNSKLKWVNGKLKDKLDNFRISAHGVTGENTAYFDAIFFNDPRDFRDARGPITQSWEPAVHDFSKLPAPTAEDLAKVDAIFKIFNPDPNPNIKREHWEKRVASLKKSIQDQGLQHGNPVKNHYKNFGFLNSIANDWLRCADPEMRKELATCFHTVNDWMQEQGLVVNGSIGKVNNYGGRLYVDAITKMRGPLKEHGNLKTSIDYLKWSYSYDDHIFGDNHHVSMDYFHNEAARLMRIALTHGDPVVRWHHVNQFRDAFGKQLIVSIEPDGGIFHHGFHYYAYGSMGMNDASWLAAVLSRCGMPVPRKSLDSIRNAVEAMIWYSGRTTLWSLNGRNAAGTQGAPTGTIKNLAEAYAPYNDGKPDPYLMSNFLRLAGNHAKNPAYADITPAASPNGNFTMPSAALAVHRRDDWLAGIKAYSKYAGSGESYANANRHGLYMSMGQLELLTHPKELPTVLGSGTRPDEGYDWTAIEGATTIHCPIKGIANGNGSRNPKSGEIFVGGLTNGHNGLFAFTFNTNFTHNIVRNLAADPKQAPKPDNLTALKTWFCFDNRIICLGSNISISGVDYPVRTNLFQKFLTAEHSTTQLNGESLTLADQAITRDETQAATLIDPYGNAYITPAETPVHLRISEQKSRNNNDTKDTTGKYSTAWIEHGKNPKDAAYEYAVLVQPTDEDLKSFTAKQPYQVLKKDATAHIVHDAPSNTTGYVIFQKEAELPTDRTLKSVAQPCLVMIAEHADHFTVSLTNPDARLQAKEPQPVTITLNGELTSADESSPATLETKDGSTQLTVPVLHGESVIIRLKKPKPLSNTEAETEVKDSSAKEAAAPAKESERPASPLANYRWIIAGLLIVAIAIVAKLLGKRK</sequence>
<feature type="region of interest" description="Disordered" evidence="3">
    <location>
        <begin position="958"/>
        <end position="978"/>
    </location>
</feature>
<dbReference type="Pfam" id="PF09092">
    <property type="entry name" value="Lyase_N"/>
    <property type="match status" value="1"/>
</dbReference>
<dbReference type="Gene3D" id="2.70.98.10">
    <property type="match status" value="1"/>
</dbReference>
<dbReference type="InterPro" id="IPR015177">
    <property type="entry name" value="Lyase_catalyt"/>
</dbReference>
<dbReference type="Gene3D" id="2.60.120.430">
    <property type="entry name" value="Galactose-binding lectin"/>
    <property type="match status" value="1"/>
</dbReference>
<proteinExistence type="inferred from homology"/>
<evidence type="ECO:0000313" key="9">
    <source>
        <dbReference type="EMBL" id="BDS07181.1"/>
    </source>
</evidence>
<dbReference type="Gene3D" id="2.60.220.10">
    <property type="entry name" value="Polysaccharide lyase family 8-like, C-terminal"/>
    <property type="match status" value="1"/>
</dbReference>
<dbReference type="EMBL" id="AP026866">
    <property type="protein sequence ID" value="BDS07181.1"/>
    <property type="molecule type" value="Genomic_DNA"/>
</dbReference>
<dbReference type="Pfam" id="PF02278">
    <property type="entry name" value="Lyase_8"/>
    <property type="match status" value="1"/>
</dbReference>
<dbReference type="SUPFAM" id="SSF74650">
    <property type="entry name" value="Galactose mutarotase-like"/>
    <property type="match status" value="1"/>
</dbReference>
<dbReference type="AlphaFoldDB" id="A0AAT9FMF0"/>
<evidence type="ECO:0000256" key="4">
    <source>
        <dbReference type="SAM" id="Phobius"/>
    </source>
</evidence>
<dbReference type="Pfam" id="PF02884">
    <property type="entry name" value="Lyase_8_C"/>
    <property type="match status" value="1"/>
</dbReference>
<dbReference type="PANTHER" id="PTHR37322">
    <property type="match status" value="1"/>
</dbReference>
<dbReference type="GO" id="GO:0030246">
    <property type="term" value="F:carbohydrate binding"/>
    <property type="evidence" value="ECO:0007669"/>
    <property type="project" value="InterPro"/>
</dbReference>
<dbReference type="GO" id="GO:0005975">
    <property type="term" value="P:carbohydrate metabolic process"/>
    <property type="evidence" value="ECO:0007669"/>
    <property type="project" value="InterPro"/>
</dbReference>
<dbReference type="Pfam" id="PF09093">
    <property type="entry name" value="Lyase_catalyt"/>
    <property type="match status" value="1"/>
</dbReference>
<dbReference type="InterPro" id="IPR008929">
    <property type="entry name" value="Chondroitin_lyas"/>
</dbReference>
<dbReference type="InterPro" id="IPR004103">
    <property type="entry name" value="Lyase_8_C"/>
</dbReference>
<dbReference type="GO" id="GO:0016837">
    <property type="term" value="F:carbon-oxygen lyase activity, acting on polysaccharides"/>
    <property type="evidence" value="ECO:0007669"/>
    <property type="project" value="UniProtKB-ARBA"/>
</dbReference>
<name>A0AAT9FMF0_9BACT</name>
<organism evidence="9">
    <name type="scientific">Oceaniferula spumae</name>
    <dbReference type="NCBI Taxonomy" id="2979115"/>
    <lineage>
        <taxon>Bacteria</taxon>
        <taxon>Pseudomonadati</taxon>
        <taxon>Verrucomicrobiota</taxon>
        <taxon>Verrucomicrobiia</taxon>
        <taxon>Verrucomicrobiales</taxon>
        <taxon>Verrucomicrobiaceae</taxon>
        <taxon>Oceaniferula</taxon>
    </lineage>
</organism>
<dbReference type="KEGG" id="osu:NT6N_22210"/>
<dbReference type="PANTHER" id="PTHR37322:SF3">
    <property type="entry name" value="CHONDROITIN SULFATE ABC EXOLYASE"/>
    <property type="match status" value="1"/>
</dbReference>
<evidence type="ECO:0000256" key="1">
    <source>
        <dbReference type="ARBA" id="ARBA00006699"/>
    </source>
</evidence>
<keyword evidence="4" id="KW-0812">Transmembrane</keyword>
<evidence type="ECO:0000259" key="7">
    <source>
        <dbReference type="Pfam" id="PF09092"/>
    </source>
</evidence>
<dbReference type="SUPFAM" id="SSF49863">
    <property type="entry name" value="Hyaluronate lyase-like, C-terminal domain"/>
    <property type="match status" value="1"/>
</dbReference>